<proteinExistence type="predicted"/>
<dbReference type="EMBL" id="KQ964691">
    <property type="protein sequence ID" value="KXN66769.1"/>
    <property type="molecule type" value="Genomic_DNA"/>
</dbReference>
<feature type="compositionally biased region" description="Acidic residues" evidence="1">
    <location>
        <begin position="132"/>
        <end position="146"/>
    </location>
</feature>
<feature type="region of interest" description="Disordered" evidence="1">
    <location>
        <begin position="103"/>
        <end position="216"/>
    </location>
</feature>
<feature type="signal peptide" evidence="2">
    <location>
        <begin position="1"/>
        <end position="18"/>
    </location>
</feature>
<keyword evidence="2" id="KW-0732">Signal</keyword>
<keyword evidence="4" id="KW-1185">Reference proteome</keyword>
<dbReference type="PROSITE" id="PS51257">
    <property type="entry name" value="PROKAR_LIPOPROTEIN"/>
    <property type="match status" value="1"/>
</dbReference>
<feature type="region of interest" description="Disordered" evidence="1">
    <location>
        <begin position="35"/>
        <end position="84"/>
    </location>
</feature>
<feature type="compositionally biased region" description="Acidic residues" evidence="1">
    <location>
        <begin position="158"/>
        <end position="177"/>
    </location>
</feature>
<evidence type="ECO:0000256" key="2">
    <source>
        <dbReference type="SAM" id="SignalP"/>
    </source>
</evidence>
<gene>
    <name evidence="3" type="ORF">CONCODRAFT_124289</name>
</gene>
<dbReference type="Proteomes" id="UP000070444">
    <property type="component" value="Unassembled WGS sequence"/>
</dbReference>
<protein>
    <submittedName>
        <fullName evidence="3">Uncharacterized protein</fullName>
    </submittedName>
</protein>
<dbReference type="AlphaFoldDB" id="A0A137NVW0"/>
<evidence type="ECO:0000313" key="4">
    <source>
        <dbReference type="Proteomes" id="UP000070444"/>
    </source>
</evidence>
<feature type="compositionally biased region" description="Low complexity" evidence="1">
    <location>
        <begin position="42"/>
        <end position="56"/>
    </location>
</feature>
<accession>A0A137NVW0</accession>
<feature type="compositionally biased region" description="Basic and acidic residues" evidence="1">
    <location>
        <begin position="75"/>
        <end position="84"/>
    </location>
</feature>
<sequence>MKSLTYLVSTFAISCILAAPTNDRPFNNNVRSLLRALSGDNAQQPSQPPAEAQQQPKAEEKKDSNSKPQDNTVKAGDDSKDAEKTFVKETVQAFETVLRALIDKKGEQPHSSQSGSLRRYNVKAPSSRDTDYDLGYDNEDDDEDIEFEHPTLKPVYDNEGDDDDYPERADESEDIEDDYNRYPANTVKSRNDDEDDYPVDDDDYPENDDDEDDYYSDVKNFRESSHSRWSKKMWI</sequence>
<feature type="compositionally biased region" description="Acidic residues" evidence="1">
    <location>
        <begin position="192"/>
        <end position="215"/>
    </location>
</feature>
<reference evidence="3 4" key="1">
    <citation type="journal article" date="2015" name="Genome Biol. Evol.">
        <title>Phylogenomic analyses indicate that early fungi evolved digesting cell walls of algal ancestors of land plants.</title>
        <authorList>
            <person name="Chang Y."/>
            <person name="Wang S."/>
            <person name="Sekimoto S."/>
            <person name="Aerts A.L."/>
            <person name="Choi C."/>
            <person name="Clum A."/>
            <person name="LaButti K.M."/>
            <person name="Lindquist E.A."/>
            <person name="Yee Ngan C."/>
            <person name="Ohm R.A."/>
            <person name="Salamov A.A."/>
            <person name="Grigoriev I.V."/>
            <person name="Spatafora J.W."/>
            <person name="Berbee M.L."/>
        </authorList>
    </citation>
    <scope>NUCLEOTIDE SEQUENCE [LARGE SCALE GENOMIC DNA]</scope>
    <source>
        <strain evidence="3 4">NRRL 28638</strain>
    </source>
</reference>
<organism evidence="3 4">
    <name type="scientific">Conidiobolus coronatus (strain ATCC 28846 / CBS 209.66 / NRRL 28638)</name>
    <name type="common">Delacroixia coronata</name>
    <dbReference type="NCBI Taxonomy" id="796925"/>
    <lineage>
        <taxon>Eukaryota</taxon>
        <taxon>Fungi</taxon>
        <taxon>Fungi incertae sedis</taxon>
        <taxon>Zoopagomycota</taxon>
        <taxon>Entomophthoromycotina</taxon>
        <taxon>Entomophthoromycetes</taxon>
        <taxon>Entomophthorales</taxon>
        <taxon>Ancylistaceae</taxon>
        <taxon>Conidiobolus</taxon>
    </lineage>
</organism>
<evidence type="ECO:0000256" key="1">
    <source>
        <dbReference type="SAM" id="MobiDB-lite"/>
    </source>
</evidence>
<evidence type="ECO:0000313" key="3">
    <source>
        <dbReference type="EMBL" id="KXN66769.1"/>
    </source>
</evidence>
<name>A0A137NVW0_CONC2</name>
<feature type="chain" id="PRO_5007294171" evidence="2">
    <location>
        <begin position="19"/>
        <end position="235"/>
    </location>
</feature>